<gene>
    <name evidence="1" type="ORF">E2I00_002746</name>
</gene>
<accession>A0A643BXJ1</accession>
<protein>
    <submittedName>
        <fullName evidence="1">Uncharacterized protein</fullName>
    </submittedName>
</protein>
<name>A0A643BXJ1_BALPH</name>
<keyword evidence="2" id="KW-1185">Reference proteome</keyword>
<dbReference type="Proteomes" id="UP000437017">
    <property type="component" value="Unassembled WGS sequence"/>
</dbReference>
<organism evidence="1 2">
    <name type="scientific">Balaenoptera physalus</name>
    <name type="common">Fin whale</name>
    <name type="synonym">Balaena physalus</name>
    <dbReference type="NCBI Taxonomy" id="9770"/>
    <lineage>
        <taxon>Eukaryota</taxon>
        <taxon>Metazoa</taxon>
        <taxon>Chordata</taxon>
        <taxon>Craniata</taxon>
        <taxon>Vertebrata</taxon>
        <taxon>Euteleostomi</taxon>
        <taxon>Mammalia</taxon>
        <taxon>Eutheria</taxon>
        <taxon>Laurasiatheria</taxon>
        <taxon>Artiodactyla</taxon>
        <taxon>Whippomorpha</taxon>
        <taxon>Cetacea</taxon>
        <taxon>Mysticeti</taxon>
        <taxon>Balaenopteridae</taxon>
        <taxon>Balaenoptera</taxon>
    </lineage>
</organism>
<evidence type="ECO:0000313" key="2">
    <source>
        <dbReference type="Proteomes" id="UP000437017"/>
    </source>
</evidence>
<dbReference type="SUPFAM" id="SSF51430">
    <property type="entry name" value="NAD(P)-linked oxidoreductase"/>
    <property type="match status" value="1"/>
</dbReference>
<dbReference type="EMBL" id="SGJD01003672">
    <property type="protein sequence ID" value="KAB0392634.1"/>
    <property type="molecule type" value="Genomic_DNA"/>
</dbReference>
<dbReference type="InterPro" id="IPR036812">
    <property type="entry name" value="NAD(P)_OxRdtase_dom_sf"/>
</dbReference>
<comment type="caution">
    <text evidence="1">The sequence shown here is derived from an EMBL/GenBank/DDBJ whole genome shotgun (WGS) entry which is preliminary data.</text>
</comment>
<reference evidence="1 2" key="1">
    <citation type="journal article" date="2019" name="PLoS ONE">
        <title>Genomic analyses reveal an absence of contemporary introgressive admixture between fin whales and blue whales, despite known hybrids.</title>
        <authorList>
            <person name="Westbury M.V."/>
            <person name="Petersen B."/>
            <person name="Lorenzen E.D."/>
        </authorList>
    </citation>
    <scope>NUCLEOTIDE SEQUENCE [LARGE SCALE GENOMIC DNA]</scope>
    <source>
        <strain evidence="1">FinWhale-01</strain>
    </source>
</reference>
<dbReference type="AlphaFoldDB" id="A0A643BXJ1"/>
<dbReference type="Gene3D" id="3.20.20.100">
    <property type="entry name" value="NADP-dependent oxidoreductase domain"/>
    <property type="match status" value="1"/>
</dbReference>
<proteinExistence type="predicted"/>
<evidence type="ECO:0000313" key="1">
    <source>
        <dbReference type="EMBL" id="KAB0392634.1"/>
    </source>
</evidence>
<feature type="non-terminal residue" evidence="1">
    <location>
        <position position="1"/>
    </location>
</feature>
<sequence>NCFCTDRGHLHGTQYQSQDVHCGSGHLKVSPRQSQGASWGLLFSKDNKGNVLASEVTFLVAWEAMEELVDEGEKWSQSCRSKGITVTPYSPLGSPVKPWANPEYPSLLEGLKVDIAAKHKNYRPGSHQVLYPTECGCNPQVCDTNMHR</sequence>